<dbReference type="PRINTS" id="PR01415">
    <property type="entry name" value="ANKYRIN"/>
</dbReference>
<dbReference type="OrthoDB" id="20872at2759"/>
<feature type="repeat" description="ANK" evidence="3">
    <location>
        <begin position="147"/>
        <end position="180"/>
    </location>
</feature>
<evidence type="ECO:0000313" key="5">
    <source>
        <dbReference type="EMBL" id="PRW58006.1"/>
    </source>
</evidence>
<feature type="repeat" description="ANK" evidence="3">
    <location>
        <begin position="73"/>
        <end position="105"/>
    </location>
</feature>
<dbReference type="PROSITE" id="PS50297">
    <property type="entry name" value="ANK_REP_REGION"/>
    <property type="match status" value="4"/>
</dbReference>
<dbReference type="AlphaFoldDB" id="A0A2P6TVD5"/>
<dbReference type="Gene3D" id="1.25.40.20">
    <property type="entry name" value="Ankyrin repeat-containing domain"/>
    <property type="match status" value="3"/>
</dbReference>
<dbReference type="SMART" id="SM00248">
    <property type="entry name" value="ANK"/>
    <property type="match status" value="6"/>
</dbReference>
<dbReference type="PANTHER" id="PTHR24198:SF165">
    <property type="entry name" value="ANKYRIN REPEAT-CONTAINING PROTEIN-RELATED"/>
    <property type="match status" value="1"/>
</dbReference>
<dbReference type="PANTHER" id="PTHR24198">
    <property type="entry name" value="ANKYRIN REPEAT AND PROTEIN KINASE DOMAIN-CONTAINING PROTEIN"/>
    <property type="match status" value="1"/>
</dbReference>
<comment type="caution">
    <text evidence="5">The sequence shown here is derived from an EMBL/GenBank/DDBJ whole genome shotgun (WGS) entry which is preliminary data.</text>
</comment>
<feature type="repeat" description="ANK" evidence="3">
    <location>
        <begin position="7"/>
        <end position="39"/>
    </location>
</feature>
<evidence type="ECO:0000256" key="2">
    <source>
        <dbReference type="ARBA" id="ARBA00023043"/>
    </source>
</evidence>
<proteinExistence type="predicted"/>
<evidence type="ECO:0000313" key="6">
    <source>
        <dbReference type="Proteomes" id="UP000239899"/>
    </source>
</evidence>
<feature type="compositionally biased region" description="Low complexity" evidence="4">
    <location>
        <begin position="215"/>
        <end position="247"/>
    </location>
</feature>
<dbReference type="PROSITE" id="PS50088">
    <property type="entry name" value="ANK_REPEAT"/>
    <property type="match status" value="5"/>
</dbReference>
<keyword evidence="1" id="KW-0677">Repeat</keyword>
<dbReference type="EMBL" id="LHPG02000006">
    <property type="protein sequence ID" value="PRW58006.1"/>
    <property type="molecule type" value="Genomic_DNA"/>
</dbReference>
<sequence>MGSCFSNGNTQLHLAAAAGDSAAVAALLGRRASVAAINVDGWTPLHSAASRGCAEVIRLLVQGGASLEARASDGRTPLAVACKAGEERAVRILLALGADAATVDSRGRTAVHAAALASDAALSAGVPAVLQELAQGGAPLNAVESATGRTALHLLAARSGSAAAINMLLQCGANAYIADRLEGGQTPLGCALAAGNTSAVELLLLPGSRRRTDGSALSPYPSAPPLQGSLQQPLQRSHSTAPAAMLPPRAPAPRPRHAHTKSM</sequence>
<dbReference type="Pfam" id="PF12796">
    <property type="entry name" value="Ank_2"/>
    <property type="match status" value="3"/>
</dbReference>
<name>A0A2P6TVD5_CHLSO</name>
<gene>
    <name evidence="5" type="ORF">C2E21_3564</name>
</gene>
<dbReference type="InterPro" id="IPR002110">
    <property type="entry name" value="Ankyrin_rpt"/>
</dbReference>
<dbReference type="SUPFAM" id="SSF48403">
    <property type="entry name" value="Ankyrin repeat"/>
    <property type="match status" value="1"/>
</dbReference>
<organism evidence="5 6">
    <name type="scientific">Chlorella sorokiniana</name>
    <name type="common">Freshwater green alga</name>
    <dbReference type="NCBI Taxonomy" id="3076"/>
    <lineage>
        <taxon>Eukaryota</taxon>
        <taxon>Viridiplantae</taxon>
        <taxon>Chlorophyta</taxon>
        <taxon>core chlorophytes</taxon>
        <taxon>Trebouxiophyceae</taxon>
        <taxon>Chlorellales</taxon>
        <taxon>Chlorellaceae</taxon>
        <taxon>Chlorella clade</taxon>
        <taxon>Chlorella</taxon>
    </lineage>
</organism>
<accession>A0A2P6TVD5</accession>
<protein>
    <submittedName>
        <fullName evidence="5">Ankyrin repeat-containing</fullName>
    </submittedName>
</protein>
<feature type="repeat" description="ANK" evidence="3">
    <location>
        <begin position="40"/>
        <end position="72"/>
    </location>
</feature>
<evidence type="ECO:0000256" key="4">
    <source>
        <dbReference type="SAM" id="MobiDB-lite"/>
    </source>
</evidence>
<dbReference type="InterPro" id="IPR036770">
    <property type="entry name" value="Ankyrin_rpt-contain_sf"/>
</dbReference>
<reference evidence="5 6" key="1">
    <citation type="journal article" date="2018" name="Plant J.">
        <title>Genome sequences of Chlorella sorokiniana UTEX 1602 and Micractinium conductrix SAG 241.80: implications to maltose excretion by a green alga.</title>
        <authorList>
            <person name="Arriola M.B."/>
            <person name="Velmurugan N."/>
            <person name="Zhang Y."/>
            <person name="Plunkett M.H."/>
            <person name="Hondzo H."/>
            <person name="Barney B.M."/>
        </authorList>
    </citation>
    <scope>NUCLEOTIDE SEQUENCE [LARGE SCALE GENOMIC DNA]</scope>
    <source>
        <strain evidence="6">UTEX 1602</strain>
    </source>
</reference>
<feature type="repeat" description="ANK" evidence="3">
    <location>
        <begin position="106"/>
        <end position="145"/>
    </location>
</feature>
<keyword evidence="6" id="KW-1185">Reference proteome</keyword>
<feature type="region of interest" description="Disordered" evidence="4">
    <location>
        <begin position="212"/>
        <end position="263"/>
    </location>
</feature>
<dbReference type="STRING" id="3076.A0A2P6TVD5"/>
<dbReference type="Proteomes" id="UP000239899">
    <property type="component" value="Unassembled WGS sequence"/>
</dbReference>
<evidence type="ECO:0000256" key="3">
    <source>
        <dbReference type="PROSITE-ProRule" id="PRU00023"/>
    </source>
</evidence>
<evidence type="ECO:0000256" key="1">
    <source>
        <dbReference type="ARBA" id="ARBA00022737"/>
    </source>
</evidence>
<keyword evidence="2 3" id="KW-0040">ANK repeat</keyword>
<feature type="compositionally biased region" description="Basic residues" evidence="4">
    <location>
        <begin position="254"/>
        <end position="263"/>
    </location>
</feature>